<dbReference type="EMBL" id="CP038266">
    <property type="protein sequence ID" value="QBR89912.1"/>
    <property type="molecule type" value="Genomic_DNA"/>
</dbReference>
<keyword evidence="3" id="KW-0540">Nuclease</keyword>
<dbReference type="SMART" id="SM00507">
    <property type="entry name" value="HNHc"/>
    <property type="match status" value="1"/>
</dbReference>
<dbReference type="InterPro" id="IPR003615">
    <property type="entry name" value="HNH_nuc"/>
</dbReference>
<name>A0ABX5SVT1_9MICO</name>
<proteinExistence type="predicted"/>
<evidence type="ECO:0000313" key="4">
    <source>
        <dbReference type="Proteomes" id="UP000295748"/>
    </source>
</evidence>
<dbReference type="GO" id="GO:0004519">
    <property type="term" value="F:endonuclease activity"/>
    <property type="evidence" value="ECO:0007669"/>
    <property type="project" value="UniProtKB-KW"/>
</dbReference>
<protein>
    <submittedName>
        <fullName evidence="3">HNH endonuclease</fullName>
    </submittedName>
</protein>
<reference evidence="3 4" key="1">
    <citation type="submission" date="2019-03" db="EMBL/GenBank/DDBJ databases">
        <authorList>
            <person name="Dong K."/>
        </authorList>
    </citation>
    <scope>NUCLEOTIDE SEQUENCE [LARGE SCALE GENOMIC DNA]</scope>
    <source>
        <strain evidence="4">dk512</strain>
    </source>
</reference>
<accession>A0ABX5SVT1</accession>
<evidence type="ECO:0000256" key="1">
    <source>
        <dbReference type="SAM" id="MobiDB-lite"/>
    </source>
</evidence>
<keyword evidence="3" id="KW-0378">Hydrolase</keyword>
<evidence type="ECO:0000259" key="2">
    <source>
        <dbReference type="SMART" id="SM00507"/>
    </source>
</evidence>
<feature type="compositionally biased region" description="Acidic residues" evidence="1">
    <location>
        <begin position="261"/>
        <end position="272"/>
    </location>
</feature>
<dbReference type="Pfam" id="PF02720">
    <property type="entry name" value="DUF222"/>
    <property type="match status" value="1"/>
</dbReference>
<dbReference type="RefSeq" id="WP_135068890.1">
    <property type="nucleotide sequence ID" value="NZ_CP038266.1"/>
</dbReference>
<gene>
    <name evidence="3" type="ORF">E4K62_15195</name>
</gene>
<organism evidence="3 4">
    <name type="scientific">Microbacterium wangchenii</name>
    <dbReference type="NCBI Taxonomy" id="2541726"/>
    <lineage>
        <taxon>Bacteria</taxon>
        <taxon>Bacillati</taxon>
        <taxon>Actinomycetota</taxon>
        <taxon>Actinomycetes</taxon>
        <taxon>Micrococcales</taxon>
        <taxon>Microbacteriaceae</taxon>
        <taxon>Microbacterium</taxon>
    </lineage>
</organism>
<dbReference type="InterPro" id="IPR003870">
    <property type="entry name" value="DUF222"/>
</dbReference>
<keyword evidence="4" id="KW-1185">Reference proteome</keyword>
<dbReference type="Gene3D" id="1.10.30.50">
    <property type="match status" value="1"/>
</dbReference>
<evidence type="ECO:0000313" key="3">
    <source>
        <dbReference type="EMBL" id="QBR89912.1"/>
    </source>
</evidence>
<keyword evidence="3" id="KW-0255">Endonuclease</keyword>
<dbReference type="CDD" id="cd00085">
    <property type="entry name" value="HNHc"/>
    <property type="match status" value="1"/>
</dbReference>
<sequence length="478" mass="49633">MFDSDRTALTTSLRAGLQAMVDGLDAAAASDDELLRHVADVEALGRLLDAARVTLAGEVAHRSRTDLGSERLTVTRGCRTPGELLERVTLVSGSTARARIRAATPLRARVALTGEPLPPAFPVVAGAVASGALGVDAASAIVTALASIRERGAACEADAFAAAEQALVDAATGEGDALPAGADEVAIMANTWALFLDPDGALPDGERAMKARGLTLGRERAGVVGVQGALLPDVAAELQRLLDAFLNPKAPGAPGPRFADEAETDESGEDVPADPRTTTQRRHDAFAGVLSVAAGMDGIPSLGGSAPTLVVTVGADQLDQASGVAFVPPTGPGDTGAVPASVARHAGCAGQIQRIVFDPAGRIVDLGTPQRLYTAHQRRAIATRDGECIIPGCHVPAAWCEVHHVQEAARGGPTHTDNGVLLCWFHHRTIETSGWEIRMVRGAPWLRAPGWLDSARRWRPATGSVHRRHDALLQAAPP</sequence>
<feature type="region of interest" description="Disordered" evidence="1">
    <location>
        <begin position="249"/>
        <end position="280"/>
    </location>
</feature>
<dbReference type="Proteomes" id="UP000295748">
    <property type="component" value="Chromosome"/>
</dbReference>
<feature type="domain" description="HNH nuclease" evidence="2">
    <location>
        <begin position="376"/>
        <end position="428"/>
    </location>
</feature>